<dbReference type="Gene3D" id="3.30.160.250">
    <property type="match status" value="1"/>
</dbReference>
<feature type="domain" description="HicB-like antitoxin of toxin-antitoxin system" evidence="1">
    <location>
        <begin position="3"/>
        <end position="90"/>
    </location>
</feature>
<gene>
    <name evidence="2" type="ORF">PS704_00616</name>
</gene>
<dbReference type="InterPro" id="IPR035069">
    <property type="entry name" value="TTHA1013/TTHA0281-like"/>
</dbReference>
<protein>
    <recommendedName>
        <fullName evidence="1">HicB-like antitoxin of toxin-antitoxin system domain-containing protein</fullName>
    </recommendedName>
</protein>
<dbReference type="AlphaFoldDB" id="A0A5E7A596"/>
<proteinExistence type="predicted"/>
<organism evidence="2 3">
    <name type="scientific">Pseudomonas fluorescens</name>
    <dbReference type="NCBI Taxonomy" id="294"/>
    <lineage>
        <taxon>Bacteria</taxon>
        <taxon>Pseudomonadati</taxon>
        <taxon>Pseudomonadota</taxon>
        <taxon>Gammaproteobacteria</taxon>
        <taxon>Pseudomonadales</taxon>
        <taxon>Pseudomonadaceae</taxon>
        <taxon>Pseudomonas</taxon>
    </lineage>
</organism>
<dbReference type="InterPro" id="IPR031807">
    <property type="entry name" value="HicB-like"/>
</dbReference>
<accession>A0A5E7A596</accession>
<dbReference type="OrthoDB" id="9807959at2"/>
<dbReference type="Pfam" id="PF15919">
    <property type="entry name" value="HicB_lk_antitox"/>
    <property type="match status" value="1"/>
</dbReference>
<reference evidence="2 3" key="1">
    <citation type="submission" date="2019-09" db="EMBL/GenBank/DDBJ databases">
        <authorList>
            <person name="Chandra G."/>
            <person name="Truman W A."/>
        </authorList>
    </citation>
    <scope>NUCLEOTIDE SEQUENCE [LARGE SCALE GENOMIC DNA]</scope>
    <source>
        <strain evidence="2">PS704</strain>
    </source>
</reference>
<evidence type="ECO:0000259" key="1">
    <source>
        <dbReference type="Pfam" id="PF15919"/>
    </source>
</evidence>
<dbReference type="EMBL" id="CABVHP010000001">
    <property type="protein sequence ID" value="VVN73946.1"/>
    <property type="molecule type" value="Genomic_DNA"/>
</dbReference>
<dbReference type="Proteomes" id="UP000326557">
    <property type="component" value="Unassembled WGS sequence"/>
</dbReference>
<sequence>MLYPIAISIGDDKHAWGVDVPDIPGCFFAGEGLDEAVAMAREAIEGHFELLHEFRSPIPLASVFNRHSAHPKYAACVWAELDIDMTKYLDMPGSVKR</sequence>
<evidence type="ECO:0000313" key="3">
    <source>
        <dbReference type="Proteomes" id="UP000326557"/>
    </source>
</evidence>
<dbReference type="SUPFAM" id="SSF143100">
    <property type="entry name" value="TTHA1013/TTHA0281-like"/>
    <property type="match status" value="1"/>
</dbReference>
<evidence type="ECO:0000313" key="2">
    <source>
        <dbReference type="EMBL" id="VVN73946.1"/>
    </source>
</evidence>
<name>A0A5E7A596_PSEFL</name>